<dbReference type="InterPro" id="IPR003835">
    <property type="entry name" value="Glyco_trans_19"/>
</dbReference>
<dbReference type="Pfam" id="PF02684">
    <property type="entry name" value="LpxB"/>
    <property type="match status" value="1"/>
</dbReference>
<proteinExistence type="predicted"/>
<accession>A0A154L944</accession>
<dbReference type="SUPFAM" id="SSF53756">
    <property type="entry name" value="UDP-Glycosyltransferase/glycogen phosphorylase"/>
    <property type="match status" value="1"/>
</dbReference>
<comment type="caution">
    <text evidence="1">The sequence shown here is derived from an EMBL/GenBank/DDBJ whole genome shotgun (WGS) entry which is preliminary data.</text>
</comment>
<dbReference type="AlphaFoldDB" id="A0A154L944"/>
<dbReference type="Gene3D" id="3.40.50.2000">
    <property type="entry name" value="Glycogen Phosphorylase B"/>
    <property type="match status" value="1"/>
</dbReference>
<name>A0A154L944_9PROT</name>
<dbReference type="OrthoDB" id="9788924at2"/>
<evidence type="ECO:0000313" key="2">
    <source>
        <dbReference type="Proteomes" id="UP000076335"/>
    </source>
</evidence>
<protein>
    <submittedName>
        <fullName evidence="1">Uncharacterized protein</fullName>
    </submittedName>
</protein>
<dbReference type="RefSeq" id="WP_062950245.1">
    <property type="nucleotide sequence ID" value="NZ_LPVY01000005.1"/>
</dbReference>
<sequence length="359" mass="39983">MIIPGKILKIIFVTASGNDIGLGHLRRCLTLANSFSRKETEISFLIISRDPQLPRVIIDSGYSHVQSDYLDKDECYSSLSKLPESADLVIVDVLYPKFSEECKNTLAFFRKMRSLGRFVVAIDVLDHNSVSKNTDEPLFDLIVHPYVSLITTNRSSAGKNLLAGAQYAILPPEYAQLIRRRHRKHANHVLVLSGGSDRDAFTLKILEALENFEPTLDISVIIGPLFSDKLIHQIEDVLDSSTNRIKLHNAPENLRSQMLSCDMAISASGLTKYELAATGTPALIFSIDLVHAEINRPFSEKKTAIDIGVGISRDLVASETRKLLSDIELRKQISRSGQELIDGLGTQRLINEIKKVLFC</sequence>
<dbReference type="GO" id="GO:0016020">
    <property type="term" value="C:membrane"/>
    <property type="evidence" value="ECO:0007669"/>
    <property type="project" value="GOC"/>
</dbReference>
<evidence type="ECO:0000313" key="1">
    <source>
        <dbReference type="EMBL" id="KZB66876.1"/>
    </source>
</evidence>
<dbReference type="Gene3D" id="3.40.50.11190">
    <property type="match status" value="1"/>
</dbReference>
<organism evidence="1 2">
    <name type="scientific">Thalassospira lucentensis</name>
    <dbReference type="NCBI Taxonomy" id="168935"/>
    <lineage>
        <taxon>Bacteria</taxon>
        <taxon>Pseudomonadati</taxon>
        <taxon>Pseudomonadota</taxon>
        <taxon>Alphaproteobacteria</taxon>
        <taxon>Rhodospirillales</taxon>
        <taxon>Thalassospiraceae</taxon>
        <taxon>Thalassospira</taxon>
    </lineage>
</organism>
<dbReference type="EMBL" id="LPVY01000005">
    <property type="protein sequence ID" value="KZB66876.1"/>
    <property type="molecule type" value="Genomic_DNA"/>
</dbReference>
<dbReference type="Proteomes" id="UP000076335">
    <property type="component" value="Unassembled WGS sequence"/>
</dbReference>
<gene>
    <name evidence="1" type="ORF">AUP42_15230</name>
</gene>
<dbReference type="GO" id="GO:0009245">
    <property type="term" value="P:lipid A biosynthetic process"/>
    <property type="evidence" value="ECO:0007669"/>
    <property type="project" value="InterPro"/>
</dbReference>
<dbReference type="GO" id="GO:0008915">
    <property type="term" value="F:lipid-A-disaccharide synthase activity"/>
    <property type="evidence" value="ECO:0007669"/>
    <property type="project" value="InterPro"/>
</dbReference>
<reference evidence="1 2" key="1">
    <citation type="submission" date="2015-12" db="EMBL/GenBank/DDBJ databases">
        <title>Genome sequence of Thalassospira lucentensis MCCC 1A02072.</title>
        <authorList>
            <person name="Lu L."/>
            <person name="Lai Q."/>
            <person name="Shao Z."/>
            <person name="Qian P."/>
        </authorList>
    </citation>
    <scope>NUCLEOTIDE SEQUENCE [LARGE SCALE GENOMIC DNA]</scope>
    <source>
        <strain evidence="1 2">MCCC 1A02072</strain>
    </source>
</reference>